<evidence type="ECO:0000256" key="6">
    <source>
        <dbReference type="ARBA" id="ARBA00022989"/>
    </source>
</evidence>
<feature type="transmembrane region" description="Helical" evidence="10">
    <location>
        <begin position="469"/>
        <end position="488"/>
    </location>
</feature>
<keyword evidence="5 8" id="KW-0812">Transmembrane</keyword>
<dbReference type="InterPro" id="IPR050171">
    <property type="entry name" value="MFS_Transporters"/>
</dbReference>
<dbReference type="PROSITE" id="PS01023">
    <property type="entry name" value="PTR2_2"/>
    <property type="match status" value="1"/>
</dbReference>
<feature type="transmembrane region" description="Helical" evidence="10">
    <location>
        <begin position="339"/>
        <end position="359"/>
    </location>
</feature>
<dbReference type="GO" id="GO:1904680">
    <property type="term" value="F:peptide transmembrane transporter activity"/>
    <property type="evidence" value="ECO:0007669"/>
    <property type="project" value="InterPro"/>
</dbReference>
<feature type="domain" description="Major facilitator superfamily (MFS) profile" evidence="11">
    <location>
        <begin position="37"/>
        <end position="494"/>
    </location>
</feature>
<dbReference type="InterPro" id="IPR036259">
    <property type="entry name" value="MFS_trans_sf"/>
</dbReference>
<evidence type="ECO:0000256" key="1">
    <source>
        <dbReference type="ARBA" id="ARBA00004651"/>
    </source>
</evidence>
<feature type="region of interest" description="Disordered" evidence="9">
    <location>
        <begin position="1"/>
        <end position="21"/>
    </location>
</feature>
<dbReference type="GO" id="GO:0006857">
    <property type="term" value="P:oligopeptide transport"/>
    <property type="evidence" value="ECO:0007669"/>
    <property type="project" value="InterPro"/>
</dbReference>
<keyword evidence="3 8" id="KW-0813">Transport</keyword>
<dbReference type="GO" id="GO:0005886">
    <property type="term" value="C:plasma membrane"/>
    <property type="evidence" value="ECO:0007669"/>
    <property type="project" value="UniProtKB-SubCell"/>
</dbReference>
<feature type="transmembrane region" description="Helical" evidence="10">
    <location>
        <begin position="293"/>
        <end position="311"/>
    </location>
</feature>
<dbReference type="PANTHER" id="PTHR23517">
    <property type="entry name" value="RESISTANCE PROTEIN MDTM, PUTATIVE-RELATED-RELATED"/>
    <property type="match status" value="1"/>
</dbReference>
<feature type="transmembrane region" description="Helical" evidence="10">
    <location>
        <begin position="129"/>
        <end position="155"/>
    </location>
</feature>
<organism evidence="12 13">
    <name type="scientific">Corynebacterium kroppenstedtii</name>
    <dbReference type="NCBI Taxonomy" id="161879"/>
    <lineage>
        <taxon>Bacteria</taxon>
        <taxon>Bacillati</taxon>
        <taxon>Actinomycetota</taxon>
        <taxon>Actinomycetes</taxon>
        <taxon>Mycobacteriales</taxon>
        <taxon>Corynebacteriaceae</taxon>
        <taxon>Corynebacterium</taxon>
    </lineage>
</organism>
<feature type="transmembrane region" description="Helical" evidence="10">
    <location>
        <begin position="438"/>
        <end position="457"/>
    </location>
</feature>
<evidence type="ECO:0000313" key="12">
    <source>
        <dbReference type="EMBL" id="PZR06829.1"/>
    </source>
</evidence>
<dbReference type="CDD" id="cd17346">
    <property type="entry name" value="MFS_DtpA_like"/>
    <property type="match status" value="1"/>
</dbReference>
<evidence type="ECO:0000256" key="2">
    <source>
        <dbReference type="ARBA" id="ARBA00005982"/>
    </source>
</evidence>
<feature type="compositionally biased region" description="Polar residues" evidence="9">
    <location>
        <begin position="1"/>
        <end position="10"/>
    </location>
</feature>
<protein>
    <submittedName>
        <fullName evidence="12">MFS transporter</fullName>
    </submittedName>
</protein>
<feature type="transmembrane region" description="Helical" evidence="10">
    <location>
        <begin position="73"/>
        <end position="94"/>
    </location>
</feature>
<dbReference type="Pfam" id="PF00854">
    <property type="entry name" value="PTR2"/>
    <property type="match status" value="1"/>
</dbReference>
<feature type="transmembrane region" description="Helical" evidence="10">
    <location>
        <begin position="167"/>
        <end position="188"/>
    </location>
</feature>
<dbReference type="NCBIfam" id="TIGR00924">
    <property type="entry name" value="yjdL_sub1_fam"/>
    <property type="match status" value="1"/>
</dbReference>
<accession>A0A2W5SU93</accession>
<dbReference type="InterPro" id="IPR018456">
    <property type="entry name" value="PTR2_symporter_CS"/>
</dbReference>
<name>A0A2W5SU93_9CORY</name>
<keyword evidence="7 10" id="KW-0472">Membrane</keyword>
<dbReference type="AlphaFoldDB" id="A0A2W5SU93"/>
<feature type="transmembrane region" description="Helical" evidence="10">
    <location>
        <begin position="262"/>
        <end position="281"/>
    </location>
</feature>
<dbReference type="Gene3D" id="1.20.1250.20">
    <property type="entry name" value="MFS general substrate transporter like domains"/>
    <property type="match status" value="1"/>
</dbReference>
<dbReference type="PROSITE" id="PS50850">
    <property type="entry name" value="MFS"/>
    <property type="match status" value="1"/>
</dbReference>
<feature type="transmembrane region" description="Helical" evidence="10">
    <location>
        <begin position="400"/>
        <end position="417"/>
    </location>
</feature>
<dbReference type="InterPro" id="IPR020846">
    <property type="entry name" value="MFS_dom"/>
</dbReference>
<dbReference type="InterPro" id="IPR000109">
    <property type="entry name" value="POT_fam"/>
</dbReference>
<dbReference type="Proteomes" id="UP000249432">
    <property type="component" value="Unassembled WGS sequence"/>
</dbReference>
<feature type="transmembrane region" description="Helical" evidence="10">
    <location>
        <begin position="235"/>
        <end position="256"/>
    </location>
</feature>
<dbReference type="EMBL" id="QFRA01000001">
    <property type="protein sequence ID" value="PZR06829.1"/>
    <property type="molecule type" value="Genomic_DNA"/>
</dbReference>
<evidence type="ECO:0000256" key="8">
    <source>
        <dbReference type="RuleBase" id="RU003755"/>
    </source>
</evidence>
<feature type="transmembrane region" description="Helical" evidence="10">
    <location>
        <begin position="45"/>
        <end position="61"/>
    </location>
</feature>
<comment type="caution">
    <text evidence="12">The sequence shown here is derived from an EMBL/GenBank/DDBJ whole genome shotgun (WGS) entry which is preliminary data.</text>
</comment>
<proteinExistence type="inferred from homology"/>
<evidence type="ECO:0000256" key="5">
    <source>
        <dbReference type="ARBA" id="ARBA00022692"/>
    </source>
</evidence>
<comment type="similarity">
    <text evidence="2 8">Belongs to the major facilitator superfamily. Proton-dependent oligopeptide transporter (POT/PTR) (TC 2.A.17) family.</text>
</comment>
<keyword evidence="6 10" id="KW-1133">Transmembrane helix</keyword>
<keyword evidence="4" id="KW-1003">Cell membrane</keyword>
<evidence type="ECO:0000256" key="10">
    <source>
        <dbReference type="SAM" id="Phobius"/>
    </source>
</evidence>
<evidence type="ECO:0000259" key="11">
    <source>
        <dbReference type="PROSITE" id="PS50850"/>
    </source>
</evidence>
<reference evidence="12 13" key="1">
    <citation type="submission" date="2017-08" db="EMBL/GenBank/DDBJ databases">
        <title>Infants hospitalized years apart are colonized by the same room-sourced microbial strains.</title>
        <authorList>
            <person name="Brooks B."/>
            <person name="Olm M.R."/>
            <person name="Firek B.A."/>
            <person name="Baker R."/>
            <person name="Thomas B.C."/>
            <person name="Morowitz M.J."/>
            <person name="Banfield J.F."/>
        </authorList>
    </citation>
    <scope>NUCLEOTIDE SEQUENCE [LARGE SCALE GENOMIC DNA]</scope>
    <source>
        <strain evidence="12">S2_003_000_R1_3</strain>
    </source>
</reference>
<evidence type="ECO:0000256" key="9">
    <source>
        <dbReference type="SAM" id="MobiDB-lite"/>
    </source>
</evidence>
<comment type="subcellular location">
    <subcellularLocation>
        <location evidence="1">Cell membrane</location>
        <topology evidence="1">Multi-pass membrane protein</topology>
    </subcellularLocation>
    <subcellularLocation>
        <location evidence="8">Membrane</location>
        <topology evidence="8">Multi-pass membrane protein</topology>
    </subcellularLocation>
</comment>
<dbReference type="PANTHER" id="PTHR23517:SF15">
    <property type="entry name" value="PROTON-DEPENDENT OLIGOPEPTIDE FAMILY TRANSPORT PROTEIN"/>
    <property type="match status" value="1"/>
</dbReference>
<sequence length="500" mass="53969">MSHTDQAPGSTGSGLAESGETTSKTFFGHPWGLANLFGVEMWERFSFYGLQGLVLFYLYHSTDDGGLGMSESLATSIVGAYGGAVFLASIGGAWISDRVLGAEKTLFYSAVLIMLGHMSLALLPGFTGLIIGLVLVAVGSGTLKTANSAMVGTLYKEGDPKRDGGFSLFYMGVNIGALIGPLVTGALWKQMGFHWGFGAAAVGMALGLIQYILMRKTTLQNAGAKAPNPLQPDERVKSWGGVIALTVIIVGLALLFPTSQVSTYVAVIAIVAAIYFWQEMYRSSLVNRTERHRLLGFIPMFLAACVFWSIYQQQFTMVAMYADKKLNLSWGFINTPTSWVQSINPIFIILLAPLFTILWDRLGTRQPSTPVKFGVSAIMLGLGLVPFLFFVSYADHSTPYYMIVVVLFLFTVSELLLSPVGLSMSTKLTPRAYPARMVAMWNLTSAVGTALAGTLAGFYNPESAHDSTIYFITMICVCVVIGAIILAVSKPIVKLFDGVK</sequence>
<feature type="transmembrane region" description="Helical" evidence="10">
    <location>
        <begin position="371"/>
        <end position="394"/>
    </location>
</feature>
<feature type="transmembrane region" description="Helical" evidence="10">
    <location>
        <begin position="194"/>
        <end position="214"/>
    </location>
</feature>
<evidence type="ECO:0000256" key="3">
    <source>
        <dbReference type="ARBA" id="ARBA00022448"/>
    </source>
</evidence>
<evidence type="ECO:0000256" key="4">
    <source>
        <dbReference type="ARBA" id="ARBA00022475"/>
    </source>
</evidence>
<dbReference type="SUPFAM" id="SSF103473">
    <property type="entry name" value="MFS general substrate transporter"/>
    <property type="match status" value="1"/>
</dbReference>
<gene>
    <name evidence="12" type="ORF">DI525_00720</name>
</gene>
<evidence type="ECO:0000313" key="13">
    <source>
        <dbReference type="Proteomes" id="UP000249432"/>
    </source>
</evidence>
<evidence type="ECO:0000256" key="7">
    <source>
        <dbReference type="ARBA" id="ARBA00023136"/>
    </source>
</evidence>
<dbReference type="RefSeq" id="WP_303733891.1">
    <property type="nucleotide sequence ID" value="NZ_QFRA01000001.1"/>
</dbReference>
<dbReference type="InterPro" id="IPR005279">
    <property type="entry name" value="Dipep/tripep_permease"/>
</dbReference>